<keyword evidence="10" id="KW-1185">Reference proteome</keyword>
<keyword evidence="8" id="KW-0472">Membrane</keyword>
<evidence type="ECO:0000256" key="8">
    <source>
        <dbReference type="SAM" id="Phobius"/>
    </source>
</evidence>
<dbReference type="GO" id="GO:0048513">
    <property type="term" value="P:animal organ development"/>
    <property type="evidence" value="ECO:0007669"/>
    <property type="project" value="TreeGrafter"/>
</dbReference>
<dbReference type="Pfam" id="PF00103">
    <property type="entry name" value="Hormone_1"/>
    <property type="match status" value="1"/>
</dbReference>
<dbReference type="GO" id="GO:0045927">
    <property type="term" value="P:positive regulation of growth"/>
    <property type="evidence" value="ECO:0007669"/>
    <property type="project" value="TreeGrafter"/>
</dbReference>
<dbReference type="PANTHER" id="PTHR11417:SF3">
    <property type="entry name" value="SOMATOLACTIN ALPHA ISOFORM X1-RELATED"/>
    <property type="match status" value="1"/>
</dbReference>
<keyword evidence="3" id="KW-0964">Secreted</keyword>
<dbReference type="PRINTS" id="PR00836">
    <property type="entry name" value="SOMATOTROPIN"/>
</dbReference>
<comment type="subcellular location">
    <subcellularLocation>
        <location evidence="1 7">Secreted</location>
    </subcellularLocation>
</comment>
<evidence type="ECO:0000256" key="4">
    <source>
        <dbReference type="ARBA" id="ARBA00022702"/>
    </source>
</evidence>
<keyword evidence="6" id="KW-1015">Disulfide bond</keyword>
<dbReference type="PANTHER" id="PTHR11417">
    <property type="entry name" value="SOMATOTROPIN,PROLACTIN"/>
    <property type="match status" value="1"/>
</dbReference>
<dbReference type="GO" id="GO:0070186">
    <property type="term" value="F:growth hormone activity"/>
    <property type="evidence" value="ECO:0007669"/>
    <property type="project" value="TreeGrafter"/>
</dbReference>
<dbReference type="Ensembl" id="ENSELUT00000092238.1">
    <property type="protein sequence ID" value="ENSELUP00000094265.1"/>
    <property type="gene ID" value="ENSELUG00000043270.1"/>
</dbReference>
<evidence type="ECO:0000256" key="7">
    <source>
        <dbReference type="RuleBase" id="RU003618"/>
    </source>
</evidence>
<dbReference type="SUPFAM" id="SSF47266">
    <property type="entry name" value="4-helical cytokines"/>
    <property type="match status" value="1"/>
</dbReference>
<evidence type="ECO:0000256" key="3">
    <source>
        <dbReference type="ARBA" id="ARBA00022525"/>
    </source>
</evidence>
<dbReference type="GO" id="GO:0060396">
    <property type="term" value="P:growth hormone receptor signaling pathway"/>
    <property type="evidence" value="ECO:0007669"/>
    <property type="project" value="TreeGrafter"/>
</dbReference>
<accession>A0AAY5L127</accession>
<evidence type="ECO:0000256" key="5">
    <source>
        <dbReference type="ARBA" id="ARBA00022729"/>
    </source>
</evidence>
<dbReference type="GO" id="GO:0005131">
    <property type="term" value="F:growth hormone receptor binding"/>
    <property type="evidence" value="ECO:0007669"/>
    <property type="project" value="TreeGrafter"/>
</dbReference>
<dbReference type="AlphaFoldDB" id="A0AAY5L127"/>
<comment type="similarity">
    <text evidence="2 7">Belongs to the somatotropin/prolactin family.</text>
</comment>
<dbReference type="GO" id="GO:0031667">
    <property type="term" value="P:response to nutrient levels"/>
    <property type="evidence" value="ECO:0007669"/>
    <property type="project" value="TreeGrafter"/>
</dbReference>
<dbReference type="GO" id="GO:0046427">
    <property type="term" value="P:positive regulation of receptor signaling pathway via JAK-STAT"/>
    <property type="evidence" value="ECO:0007669"/>
    <property type="project" value="TreeGrafter"/>
</dbReference>
<keyword evidence="8" id="KW-1133">Transmembrane helix</keyword>
<protein>
    <submittedName>
        <fullName evidence="9">Uncharacterized protein</fullName>
    </submittedName>
</protein>
<dbReference type="GO" id="GO:0005615">
    <property type="term" value="C:extracellular space"/>
    <property type="evidence" value="ECO:0007669"/>
    <property type="project" value="TreeGrafter"/>
</dbReference>
<evidence type="ECO:0000256" key="2">
    <source>
        <dbReference type="ARBA" id="ARBA00008474"/>
    </source>
</evidence>
<organism evidence="9 10">
    <name type="scientific">Esox lucius</name>
    <name type="common">Northern pike</name>
    <dbReference type="NCBI Taxonomy" id="8010"/>
    <lineage>
        <taxon>Eukaryota</taxon>
        <taxon>Metazoa</taxon>
        <taxon>Chordata</taxon>
        <taxon>Craniata</taxon>
        <taxon>Vertebrata</taxon>
        <taxon>Euteleostomi</taxon>
        <taxon>Actinopterygii</taxon>
        <taxon>Neopterygii</taxon>
        <taxon>Teleostei</taxon>
        <taxon>Protacanthopterygii</taxon>
        <taxon>Esociformes</taxon>
        <taxon>Esocidae</taxon>
        <taxon>Esox</taxon>
    </lineage>
</organism>
<evidence type="ECO:0000256" key="6">
    <source>
        <dbReference type="ARBA" id="ARBA00023157"/>
    </source>
</evidence>
<dbReference type="GeneTree" id="ENSGT00940000179594"/>
<evidence type="ECO:0000256" key="1">
    <source>
        <dbReference type="ARBA" id="ARBA00004613"/>
    </source>
</evidence>
<proteinExistence type="inferred from homology"/>
<dbReference type="Proteomes" id="UP000265140">
    <property type="component" value="Chromosome 1"/>
</dbReference>
<dbReference type="InterPro" id="IPR009079">
    <property type="entry name" value="4_helix_cytokine-like_core"/>
</dbReference>
<dbReference type="Gene3D" id="1.20.1250.10">
    <property type="match status" value="1"/>
</dbReference>
<keyword evidence="8" id="KW-0812">Transmembrane</keyword>
<feature type="transmembrane region" description="Helical" evidence="8">
    <location>
        <begin position="17"/>
        <end position="36"/>
    </location>
</feature>
<keyword evidence="5" id="KW-0732">Signal</keyword>
<dbReference type="InterPro" id="IPR001400">
    <property type="entry name" value="Somatotropin/Prolactin"/>
</dbReference>
<keyword evidence="4 7" id="KW-0372">Hormone</keyword>
<dbReference type="InterPro" id="IPR018116">
    <property type="entry name" value="Somatotropin_CS"/>
</dbReference>
<feature type="transmembrane region" description="Helical" evidence="8">
    <location>
        <begin position="57"/>
        <end position="81"/>
    </location>
</feature>
<name>A0AAY5L127_ESOLU</name>
<sequence length="194" mass="22595">MNKCLLWYLLRSCKGCAVWAMLIWPYLALPVSLWNARMSRAALQAVPPSLRKANWTGLIQHAAGLWLMTLFIVNSVFFQVGPFIQGMLWPLISSLNYHNGLANLLVSHVNLNRKLLDYDHNSSTLYHFMLDEGMMTTSFYEHGVASYYQQPEVLESVLRDYTLLSCFKRDAHMMETFLKLLKCRQTEKYSCFFY</sequence>
<dbReference type="PROSITE" id="PS00338">
    <property type="entry name" value="SOMATOTROPIN_2"/>
    <property type="match status" value="1"/>
</dbReference>
<reference evidence="9 10" key="1">
    <citation type="submission" date="2020-02" db="EMBL/GenBank/DDBJ databases">
        <title>Esox lucius (northern pike) genome, fEsoLuc1, primary haplotype.</title>
        <authorList>
            <person name="Myers G."/>
            <person name="Karagic N."/>
            <person name="Meyer A."/>
            <person name="Pippel M."/>
            <person name="Reichard M."/>
            <person name="Winkler S."/>
            <person name="Tracey A."/>
            <person name="Sims Y."/>
            <person name="Howe K."/>
            <person name="Rhie A."/>
            <person name="Formenti G."/>
            <person name="Durbin R."/>
            <person name="Fedrigo O."/>
            <person name="Jarvis E.D."/>
        </authorList>
    </citation>
    <scope>NUCLEOTIDE SEQUENCE [LARGE SCALE GENOMIC DNA]</scope>
</reference>
<evidence type="ECO:0000313" key="9">
    <source>
        <dbReference type="Ensembl" id="ENSELUP00000094265.1"/>
    </source>
</evidence>
<reference evidence="9" key="3">
    <citation type="submission" date="2025-09" db="UniProtKB">
        <authorList>
            <consortium name="Ensembl"/>
        </authorList>
    </citation>
    <scope>IDENTIFICATION</scope>
</reference>
<reference evidence="9" key="2">
    <citation type="submission" date="2025-08" db="UniProtKB">
        <authorList>
            <consortium name="Ensembl"/>
        </authorList>
    </citation>
    <scope>IDENTIFICATION</scope>
</reference>
<evidence type="ECO:0000313" key="10">
    <source>
        <dbReference type="Proteomes" id="UP000265140"/>
    </source>
</evidence>